<feature type="region of interest" description="Disordered" evidence="1">
    <location>
        <begin position="69"/>
        <end position="88"/>
    </location>
</feature>
<gene>
    <name evidence="2" type="ordered locus">SCATT_25560</name>
</gene>
<accession>G8WWP0</accession>
<keyword evidence="3" id="KW-1185">Reference proteome</keyword>
<protein>
    <submittedName>
        <fullName evidence="2">Uncharacterized protein</fullName>
    </submittedName>
</protein>
<evidence type="ECO:0000256" key="1">
    <source>
        <dbReference type="SAM" id="MobiDB-lite"/>
    </source>
</evidence>
<dbReference type="STRING" id="1003195.SCATT_25560"/>
<dbReference type="HOGENOM" id="CLU_1365524_0_0_11"/>
<dbReference type="EMBL" id="CP003219">
    <property type="protein sequence ID" value="AEW94927.1"/>
    <property type="molecule type" value="Genomic_DNA"/>
</dbReference>
<proteinExistence type="predicted"/>
<dbReference type="PATRIC" id="fig|1003195.29.peg.2562"/>
<reference evidence="3" key="1">
    <citation type="submission" date="2011-12" db="EMBL/GenBank/DDBJ databases">
        <title>Complete genome sequence of Streptomyces cattleya strain DSM 46488.</title>
        <authorList>
            <person name="Ou H.-Y."/>
            <person name="Li P."/>
            <person name="Zhao C."/>
            <person name="O'Hagan D."/>
            <person name="Deng Z."/>
        </authorList>
    </citation>
    <scope>NUCLEOTIDE SEQUENCE [LARGE SCALE GENOMIC DNA]</scope>
    <source>
        <strain evidence="3">ATCC 35852 / DSM 46488 / JCM 4925 / NBRC 14057 / NRRL 8057</strain>
    </source>
</reference>
<organism evidence="2 3">
    <name type="scientific">Streptantibioticus cattleyicolor (strain ATCC 35852 / DSM 46488 / JCM 4925 / NBRC 14057 / NRRL 8057)</name>
    <name type="common">Streptomyces cattleya</name>
    <dbReference type="NCBI Taxonomy" id="1003195"/>
    <lineage>
        <taxon>Bacteria</taxon>
        <taxon>Bacillati</taxon>
        <taxon>Actinomycetota</taxon>
        <taxon>Actinomycetes</taxon>
        <taxon>Kitasatosporales</taxon>
        <taxon>Streptomycetaceae</taxon>
        <taxon>Streptantibioticus</taxon>
    </lineage>
</organism>
<evidence type="ECO:0000313" key="2">
    <source>
        <dbReference type="EMBL" id="AEW94927.1"/>
    </source>
</evidence>
<name>G8WWP0_STREN</name>
<dbReference type="Proteomes" id="UP000007842">
    <property type="component" value="Chromosome"/>
</dbReference>
<sequence>MLGQQPVFFSSRDRFGRADHRSYRDFRRTDIEPHLPGWPPRRMDNPAVSVTKQTGKFLAELVGEVLTGLAGPSSGRRTTSPDERDTPNEVDDLVVMWADPGTVARDAPWQLDPSRRPPRYRTLLVVTDRRIVVVGRPGGKDAVEGEEVLWQVPRSLIAHAEVRPFGGADGEDLRIHFTDGSWVRLANGATLCKHLEAFRR</sequence>
<dbReference type="AlphaFoldDB" id="G8WWP0"/>
<dbReference type="KEGG" id="scy:SCATT_25560"/>
<evidence type="ECO:0000313" key="3">
    <source>
        <dbReference type="Proteomes" id="UP000007842"/>
    </source>
</evidence>